<protein>
    <submittedName>
        <fullName evidence="1">Uncharacterized protein</fullName>
    </submittedName>
</protein>
<reference evidence="1" key="1">
    <citation type="submission" date="2014-09" db="EMBL/GenBank/DDBJ databases">
        <authorList>
            <person name="Magalhaes I.L.F."/>
            <person name="Oliveira U."/>
            <person name="Santos F.R."/>
            <person name="Vidigal T.H.D.A."/>
            <person name="Brescovit A.D."/>
            <person name="Santos A.J."/>
        </authorList>
    </citation>
    <scope>NUCLEOTIDE SEQUENCE</scope>
    <source>
        <tissue evidence="1">Shoot tissue taken approximately 20 cm above the soil surface</tissue>
    </source>
</reference>
<dbReference type="EMBL" id="GBRH01263955">
    <property type="protein sequence ID" value="JAD33940.1"/>
    <property type="molecule type" value="Transcribed_RNA"/>
</dbReference>
<organism evidence="1">
    <name type="scientific">Arundo donax</name>
    <name type="common">Giant reed</name>
    <name type="synonym">Donax arundinaceus</name>
    <dbReference type="NCBI Taxonomy" id="35708"/>
    <lineage>
        <taxon>Eukaryota</taxon>
        <taxon>Viridiplantae</taxon>
        <taxon>Streptophyta</taxon>
        <taxon>Embryophyta</taxon>
        <taxon>Tracheophyta</taxon>
        <taxon>Spermatophyta</taxon>
        <taxon>Magnoliopsida</taxon>
        <taxon>Liliopsida</taxon>
        <taxon>Poales</taxon>
        <taxon>Poaceae</taxon>
        <taxon>PACMAD clade</taxon>
        <taxon>Arundinoideae</taxon>
        <taxon>Arundineae</taxon>
        <taxon>Arundo</taxon>
    </lineage>
</organism>
<evidence type="ECO:0000313" key="1">
    <source>
        <dbReference type="EMBL" id="JAD33940.1"/>
    </source>
</evidence>
<sequence>MPSATLIIPMYIEKGYECPMLSFIASQLCFHNAGLNEICHAQQHVSIERRNLLSNLTVANTMSLPYMEQHAFSNSSEHWQQ</sequence>
<accession>A0A0A8ZB21</accession>
<name>A0A0A8ZB21_ARUDO</name>
<dbReference type="AlphaFoldDB" id="A0A0A8ZB21"/>
<reference evidence="1" key="2">
    <citation type="journal article" date="2015" name="Data Brief">
        <title>Shoot transcriptome of the giant reed, Arundo donax.</title>
        <authorList>
            <person name="Barrero R.A."/>
            <person name="Guerrero F.D."/>
            <person name="Moolhuijzen P."/>
            <person name="Goolsby J.A."/>
            <person name="Tidwell J."/>
            <person name="Bellgard S.E."/>
            <person name="Bellgard M.I."/>
        </authorList>
    </citation>
    <scope>NUCLEOTIDE SEQUENCE</scope>
    <source>
        <tissue evidence="1">Shoot tissue taken approximately 20 cm above the soil surface</tissue>
    </source>
</reference>
<proteinExistence type="predicted"/>